<dbReference type="Pfam" id="PF01833">
    <property type="entry name" value="TIG"/>
    <property type="match status" value="2"/>
</dbReference>
<evidence type="ECO:0000313" key="6">
    <source>
        <dbReference type="Proteomes" id="UP000285211"/>
    </source>
</evidence>
<evidence type="ECO:0000256" key="1">
    <source>
        <dbReference type="ARBA" id="ARBA00023180"/>
    </source>
</evidence>
<dbReference type="Pfam" id="PF16405">
    <property type="entry name" value="DUF5013"/>
    <property type="match status" value="1"/>
</dbReference>
<keyword evidence="6" id="KW-1185">Reference proteome</keyword>
<evidence type="ECO:0000256" key="2">
    <source>
        <dbReference type="SAM" id="SignalP"/>
    </source>
</evidence>
<dbReference type="PANTHER" id="PTHR31341:SF4">
    <property type="entry name" value="IPT_TIG DOMAIN-CONTAINING PROTEIN-RELATED"/>
    <property type="match status" value="1"/>
</dbReference>
<dbReference type="InterPro" id="IPR014756">
    <property type="entry name" value="Ig_E-set"/>
</dbReference>
<dbReference type="InterPro" id="IPR052014">
    <property type="entry name" value="Dictyostelium_Tiger"/>
</dbReference>
<organism evidence="5 6">
    <name type="scientific">Flavobacterium sufflavum</name>
    <dbReference type="NCBI Taxonomy" id="1921138"/>
    <lineage>
        <taxon>Bacteria</taxon>
        <taxon>Pseudomonadati</taxon>
        <taxon>Bacteroidota</taxon>
        <taxon>Flavobacteriia</taxon>
        <taxon>Flavobacteriales</taxon>
        <taxon>Flavobacteriaceae</taxon>
        <taxon>Flavobacterium</taxon>
    </lineage>
</organism>
<feature type="domain" description="IPT/TIG" evidence="3">
    <location>
        <begin position="142"/>
        <end position="197"/>
    </location>
</feature>
<gene>
    <name evidence="5" type="ORF">EOD40_16350</name>
</gene>
<accession>A0A3S2UF85</accession>
<dbReference type="InterPro" id="IPR002909">
    <property type="entry name" value="IPT_dom"/>
</dbReference>
<evidence type="ECO:0000259" key="3">
    <source>
        <dbReference type="Pfam" id="PF01833"/>
    </source>
</evidence>
<dbReference type="EMBL" id="SACJ01000014">
    <property type="protein sequence ID" value="RVT71989.1"/>
    <property type="molecule type" value="Genomic_DNA"/>
</dbReference>
<dbReference type="InterPro" id="IPR013783">
    <property type="entry name" value="Ig-like_fold"/>
</dbReference>
<evidence type="ECO:0000259" key="4">
    <source>
        <dbReference type="Pfam" id="PF16405"/>
    </source>
</evidence>
<name>A0A3S2UF85_9FLAO</name>
<feature type="chain" id="PRO_5018649657" evidence="2">
    <location>
        <begin position="26"/>
        <end position="412"/>
    </location>
</feature>
<keyword evidence="2" id="KW-0732">Signal</keyword>
<dbReference type="Gene3D" id="2.60.40.10">
    <property type="entry name" value="Immunoglobulins"/>
    <property type="match status" value="2"/>
</dbReference>
<dbReference type="AlphaFoldDB" id="A0A3S2UF85"/>
<dbReference type="CDD" id="cd00603">
    <property type="entry name" value="IPT_PCSR"/>
    <property type="match status" value="2"/>
</dbReference>
<dbReference type="RefSeq" id="WP_128197366.1">
    <property type="nucleotide sequence ID" value="NZ_SACJ01000014.1"/>
</dbReference>
<dbReference type="Proteomes" id="UP000285211">
    <property type="component" value="Unassembled WGS sequence"/>
</dbReference>
<dbReference type="OrthoDB" id="9794261at2"/>
<evidence type="ECO:0000313" key="5">
    <source>
        <dbReference type="EMBL" id="RVT71989.1"/>
    </source>
</evidence>
<dbReference type="SUPFAM" id="SSF81296">
    <property type="entry name" value="E set domains"/>
    <property type="match status" value="2"/>
</dbReference>
<comment type="caution">
    <text evidence="5">The sequence shown here is derived from an EMBL/GenBank/DDBJ whole genome shotgun (WGS) entry which is preliminary data.</text>
</comment>
<keyword evidence="1" id="KW-0325">Glycoprotein</keyword>
<dbReference type="InterPro" id="IPR032181">
    <property type="entry name" value="DUF5013"/>
</dbReference>
<feature type="signal peptide" evidence="2">
    <location>
        <begin position="1"/>
        <end position="25"/>
    </location>
</feature>
<proteinExistence type="predicted"/>
<sequence length="412" mass="42794">MKIFKNNSILIRGFMMVICFTFFTACEEGPNFRIQEYPEQTATGISHTSGYPGINVTITGTDFGTLKGAVKVYFGGILATNVVSCEDTKIVVQVPAAAISGKVSLQVWKHLNDSFAEFTVLPAPAITSVVSSNAINTVAFPGVDIVTINGINFGTDASKVAVSFNGTAATIQNIADNKITVTAPANYATGFVSITMGGLTVQGTPAIINPTAAGDITPYFLSNTGNFVSGGGFVSNTDAYSANRWGTLGAPWITNAGAKNKTNASSVKVGGFSKDGGNRLCFETWGDTPVVDGKVYQQTSMALPAGSYTVSFTYYSENHPTSSVYCVAATGDGLPSLANLNTALGYVGTWNSTPVGATAPNSATGATNPITAKFDFTVATSQKVSIGFLVNMAGAATKADYFIVGGMKLVKN</sequence>
<dbReference type="PROSITE" id="PS51257">
    <property type="entry name" value="PROKAR_LIPOPROTEIN"/>
    <property type="match status" value="1"/>
</dbReference>
<dbReference type="PANTHER" id="PTHR31341">
    <property type="entry name" value="IPT/TIG DOMAIN-CONTAINING PROTEIN-RELATED-RELATED"/>
    <property type="match status" value="1"/>
</dbReference>
<reference evidence="5 6" key="1">
    <citation type="submission" date="2019-01" db="EMBL/GenBank/DDBJ databases">
        <authorList>
            <person name="Chen W.-M."/>
        </authorList>
    </citation>
    <scope>NUCLEOTIDE SEQUENCE [LARGE SCALE GENOMIC DNA]</scope>
    <source>
        <strain evidence="5 6">BBQ-12</strain>
    </source>
</reference>
<protein>
    <submittedName>
        <fullName evidence="5">DUF5013 domain-containing protein</fullName>
    </submittedName>
</protein>
<feature type="domain" description="IPT/TIG" evidence="3">
    <location>
        <begin position="43"/>
        <end position="111"/>
    </location>
</feature>
<feature type="domain" description="DUF5013" evidence="4">
    <location>
        <begin position="238"/>
        <end position="387"/>
    </location>
</feature>